<name>A0ABV2EN31_9CAUL</name>
<accession>A0ABV2EN31</accession>
<evidence type="ECO:0000313" key="3">
    <source>
        <dbReference type="Proteomes" id="UP001549110"/>
    </source>
</evidence>
<dbReference type="Proteomes" id="UP001549110">
    <property type="component" value="Unassembled WGS sequence"/>
</dbReference>
<keyword evidence="3" id="KW-1185">Reference proteome</keyword>
<keyword evidence="1" id="KW-0732">Signal</keyword>
<gene>
    <name evidence="2" type="ORF">ABID41_003597</name>
</gene>
<evidence type="ECO:0008006" key="4">
    <source>
        <dbReference type="Google" id="ProtNLM"/>
    </source>
</evidence>
<protein>
    <recommendedName>
        <fullName evidence="4">17 kDa surface antigen</fullName>
    </recommendedName>
</protein>
<proteinExistence type="predicted"/>
<sequence length="284" mass="31343">MRAAKIALAGTAALSLAAPAAFAQYPTPYQPTEQYRQDLQQYQGDRADYDAARQDYEVRRAQWERAREQYDRQYGYGAYARAYGPAPVWTDPYLPAAGAPYDPARADYERRLADYDRARADYDRRWGPGAYARAYGPPPAWSAGDYATDTSAFVSNDPSCTNSKTNRSIAGSVIGALIGSALGSNIAARGVRTEGAVLGALVGGGVGLGVGRASARCDEHGYYFSYDQTVPYRESDYDRARRSGQYDYSYYDAQRCRLAPAPAGDQYRYVRVCPDSQGRYRITS</sequence>
<comment type="caution">
    <text evidence="2">The sequence shown here is derived from an EMBL/GenBank/DDBJ whole genome shotgun (WGS) entry which is preliminary data.</text>
</comment>
<feature type="chain" id="PRO_5046868600" description="17 kDa surface antigen" evidence="1">
    <location>
        <begin position="24"/>
        <end position="284"/>
    </location>
</feature>
<feature type="signal peptide" evidence="1">
    <location>
        <begin position="1"/>
        <end position="23"/>
    </location>
</feature>
<reference evidence="2 3" key="1">
    <citation type="submission" date="2024-06" db="EMBL/GenBank/DDBJ databases">
        <title>Genomic Encyclopedia of Type Strains, Phase IV (KMG-IV): sequencing the most valuable type-strain genomes for metagenomic binning, comparative biology and taxonomic classification.</title>
        <authorList>
            <person name="Goeker M."/>
        </authorList>
    </citation>
    <scope>NUCLEOTIDE SEQUENCE [LARGE SCALE GENOMIC DNA]</scope>
    <source>
        <strain evidence="2 3">DSM 17809</strain>
    </source>
</reference>
<evidence type="ECO:0000256" key="1">
    <source>
        <dbReference type="SAM" id="SignalP"/>
    </source>
</evidence>
<dbReference type="RefSeq" id="WP_354298351.1">
    <property type="nucleotide sequence ID" value="NZ_JBEPLU010000003.1"/>
</dbReference>
<organism evidence="2 3">
    <name type="scientific">Phenylobacterium koreense</name>
    <dbReference type="NCBI Taxonomy" id="266125"/>
    <lineage>
        <taxon>Bacteria</taxon>
        <taxon>Pseudomonadati</taxon>
        <taxon>Pseudomonadota</taxon>
        <taxon>Alphaproteobacteria</taxon>
        <taxon>Caulobacterales</taxon>
        <taxon>Caulobacteraceae</taxon>
        <taxon>Phenylobacterium</taxon>
    </lineage>
</organism>
<dbReference type="EMBL" id="JBEPLU010000003">
    <property type="protein sequence ID" value="MET3528458.1"/>
    <property type="molecule type" value="Genomic_DNA"/>
</dbReference>
<evidence type="ECO:0000313" key="2">
    <source>
        <dbReference type="EMBL" id="MET3528458.1"/>
    </source>
</evidence>